<sequence>MKRFGYSPTGVEWAGIALILAVFAMTLMSFLPGGCFGMPSSIPYLPPSSSNFLGTNDIGDDVLAILLQGSRVSLSIGLLGATVSTLFGTVIGVFAGFMGGTVDEALGSITDFFLVVPALPLMILLAAYLGPSFMNVVMVIGLLWWPTTARMVRARARQIRGSPFIEGLMGVGARKPYIMFRHVLPNVWGIVLARFVLAVSSSILLEAGLSFIGLGDPQNPSWGMMLHFAMTRGALLHGAWWTFVPPGICISFSSLGFILIGMGMESRYRSSTKSIGDVS</sequence>
<keyword evidence="3" id="KW-1003">Cell membrane</keyword>
<evidence type="ECO:0000256" key="6">
    <source>
        <dbReference type="ARBA" id="ARBA00023136"/>
    </source>
</evidence>
<name>A0A444L999_METS7</name>
<comment type="caution">
    <text evidence="9">The sequence shown here is derived from an EMBL/GenBank/DDBJ whole genome shotgun (WGS) entry which is preliminary data.</text>
</comment>
<evidence type="ECO:0000256" key="7">
    <source>
        <dbReference type="RuleBase" id="RU363032"/>
    </source>
</evidence>
<proteinExistence type="inferred from homology"/>
<feature type="transmembrane region" description="Helical" evidence="7">
    <location>
        <begin position="118"/>
        <end position="145"/>
    </location>
</feature>
<dbReference type="Proteomes" id="UP000288215">
    <property type="component" value="Unassembled WGS sequence"/>
</dbReference>
<dbReference type="EMBL" id="RXGA01000001">
    <property type="protein sequence ID" value="RWX74162.1"/>
    <property type="molecule type" value="Genomic_DNA"/>
</dbReference>
<feature type="transmembrane region" description="Helical" evidence="7">
    <location>
        <begin position="234"/>
        <end position="260"/>
    </location>
</feature>
<evidence type="ECO:0000313" key="10">
    <source>
        <dbReference type="Proteomes" id="UP000288215"/>
    </source>
</evidence>
<keyword evidence="2 7" id="KW-0813">Transport</keyword>
<dbReference type="PANTHER" id="PTHR43386:SF1">
    <property type="entry name" value="D,D-DIPEPTIDE TRANSPORT SYSTEM PERMEASE PROTEIN DDPC-RELATED"/>
    <property type="match status" value="1"/>
</dbReference>
<dbReference type="Gene3D" id="1.10.3720.10">
    <property type="entry name" value="MetI-like"/>
    <property type="match status" value="1"/>
</dbReference>
<evidence type="ECO:0000256" key="1">
    <source>
        <dbReference type="ARBA" id="ARBA00004651"/>
    </source>
</evidence>
<comment type="subcellular location">
    <subcellularLocation>
        <location evidence="1 7">Cell membrane</location>
        <topology evidence="1 7">Multi-pass membrane protein</topology>
    </subcellularLocation>
</comment>
<feature type="transmembrane region" description="Helical" evidence="7">
    <location>
        <begin position="13"/>
        <end position="31"/>
    </location>
</feature>
<comment type="similarity">
    <text evidence="7">Belongs to the binding-protein-dependent transport system permease family.</text>
</comment>
<dbReference type="GO" id="GO:0005886">
    <property type="term" value="C:plasma membrane"/>
    <property type="evidence" value="ECO:0007669"/>
    <property type="project" value="UniProtKB-SubCell"/>
</dbReference>
<feature type="transmembrane region" description="Helical" evidence="7">
    <location>
        <begin position="76"/>
        <end position="98"/>
    </location>
</feature>
<dbReference type="Pfam" id="PF00528">
    <property type="entry name" value="BPD_transp_1"/>
    <property type="match status" value="1"/>
</dbReference>
<dbReference type="InterPro" id="IPR000515">
    <property type="entry name" value="MetI-like"/>
</dbReference>
<dbReference type="AlphaFoldDB" id="A0A444L999"/>
<dbReference type="SUPFAM" id="SSF161098">
    <property type="entry name" value="MetI-like"/>
    <property type="match status" value="1"/>
</dbReference>
<feature type="transmembrane region" description="Helical" evidence="7">
    <location>
        <begin position="187"/>
        <end position="214"/>
    </location>
</feature>
<dbReference type="PANTHER" id="PTHR43386">
    <property type="entry name" value="OLIGOPEPTIDE TRANSPORT SYSTEM PERMEASE PROTEIN APPC"/>
    <property type="match status" value="1"/>
</dbReference>
<keyword evidence="5 7" id="KW-1133">Transmembrane helix</keyword>
<dbReference type="PROSITE" id="PS50928">
    <property type="entry name" value="ABC_TM1"/>
    <property type="match status" value="1"/>
</dbReference>
<feature type="domain" description="ABC transmembrane type-1" evidence="8">
    <location>
        <begin position="70"/>
        <end position="261"/>
    </location>
</feature>
<dbReference type="InterPro" id="IPR035906">
    <property type="entry name" value="MetI-like_sf"/>
</dbReference>
<gene>
    <name evidence="9" type="ORF">Metus_0187</name>
</gene>
<evidence type="ECO:0000256" key="2">
    <source>
        <dbReference type="ARBA" id="ARBA00022448"/>
    </source>
</evidence>
<dbReference type="CDD" id="cd06261">
    <property type="entry name" value="TM_PBP2"/>
    <property type="match status" value="1"/>
</dbReference>
<keyword evidence="4 7" id="KW-0812">Transmembrane</keyword>
<evidence type="ECO:0000313" key="9">
    <source>
        <dbReference type="EMBL" id="RWX74162.1"/>
    </source>
</evidence>
<dbReference type="GO" id="GO:0055085">
    <property type="term" value="P:transmembrane transport"/>
    <property type="evidence" value="ECO:0007669"/>
    <property type="project" value="InterPro"/>
</dbReference>
<accession>A0A444L999</accession>
<protein>
    <submittedName>
        <fullName evidence="9">Oligopeptide transport system permease protein OppC</fullName>
    </submittedName>
</protein>
<evidence type="ECO:0000256" key="4">
    <source>
        <dbReference type="ARBA" id="ARBA00022692"/>
    </source>
</evidence>
<reference evidence="9 10" key="1">
    <citation type="submission" date="2018-12" db="EMBL/GenBank/DDBJ databases">
        <title>The complete genome of the methanogenic archaea of the candidate phylum Verstraetearchaeota, obtained from the metagenome of underground thermal water.</title>
        <authorList>
            <person name="Kadnikov V.V."/>
            <person name="Mardanov A.V."/>
            <person name="Beletsky A.V."/>
            <person name="Karnachuk O.V."/>
            <person name="Ravin N.V."/>
        </authorList>
    </citation>
    <scope>NUCLEOTIDE SEQUENCE [LARGE SCALE GENOMIC DNA]</scope>
    <source>
        <strain evidence="9">Ch88</strain>
    </source>
</reference>
<evidence type="ECO:0000256" key="5">
    <source>
        <dbReference type="ARBA" id="ARBA00022989"/>
    </source>
</evidence>
<keyword evidence="6 7" id="KW-0472">Membrane</keyword>
<evidence type="ECO:0000256" key="3">
    <source>
        <dbReference type="ARBA" id="ARBA00022475"/>
    </source>
</evidence>
<evidence type="ECO:0000259" key="8">
    <source>
        <dbReference type="PROSITE" id="PS50928"/>
    </source>
</evidence>
<dbReference type="InterPro" id="IPR050366">
    <property type="entry name" value="BP-dependent_transpt_permease"/>
</dbReference>
<organism evidence="9 10">
    <name type="scientific">Methanosuratincola subterraneus</name>
    <dbReference type="NCBI Taxonomy" id="2593994"/>
    <lineage>
        <taxon>Archaea</taxon>
        <taxon>Thermoproteota</taxon>
        <taxon>Methanosuratincolia</taxon>
        <taxon>Candidatus Methanomethylicales</taxon>
        <taxon>Candidatus Methanomethylicaceae</taxon>
        <taxon>Candidatus Methanosuratincola (ex Vanwonterghem et al. 2016)</taxon>
    </lineage>
</organism>